<dbReference type="Proteomes" id="UP000295668">
    <property type="component" value="Unassembled WGS sequence"/>
</dbReference>
<feature type="transmembrane region" description="Helical" evidence="6">
    <location>
        <begin position="172"/>
        <end position="191"/>
    </location>
</feature>
<dbReference type="RefSeq" id="WP_133262693.1">
    <property type="nucleotide sequence ID" value="NZ_SJCY01000006.1"/>
</dbReference>
<reference evidence="8 9" key="1">
    <citation type="submission" date="2019-02" db="EMBL/GenBank/DDBJ databases">
        <title>Pedobacter sp. nov., a novel speices isolated from soil of pinguins habitat in Antarcitica.</title>
        <authorList>
            <person name="He R.-H."/>
        </authorList>
    </citation>
    <scope>NUCLEOTIDE SEQUENCE [LARGE SCALE GENOMIC DNA]</scope>
    <source>
        <strain evidence="8 9">E01020</strain>
    </source>
</reference>
<evidence type="ECO:0000256" key="4">
    <source>
        <dbReference type="ARBA" id="ARBA00022989"/>
    </source>
</evidence>
<dbReference type="PANTHER" id="PTHR47371:SF3">
    <property type="entry name" value="PHOSPHOGLYCEROL TRANSFERASE I"/>
    <property type="match status" value="1"/>
</dbReference>
<keyword evidence="4 6" id="KW-1133">Transmembrane helix</keyword>
<dbReference type="GO" id="GO:0005886">
    <property type="term" value="C:plasma membrane"/>
    <property type="evidence" value="ECO:0007669"/>
    <property type="project" value="UniProtKB-SubCell"/>
</dbReference>
<dbReference type="PANTHER" id="PTHR47371">
    <property type="entry name" value="LIPOTEICHOIC ACID SYNTHASE"/>
    <property type="match status" value="1"/>
</dbReference>
<keyword evidence="9" id="KW-1185">Reference proteome</keyword>
<sequence length="684" mass="78138">MYNKDILKAKIKLFVAAVAKDYVQYILTWTLLLFLVIIIEQVRNGFLHEWPNNVWVFVWSIVNTLVFSIKSSALLFPFFLVLYIWSKKVASIFITALISVATFANLLLIIYFSTALVPLGADLYSYSLSDITQTTASSGIISVGNTVGILLVVIVIYSIMRFVRKRINPSALFSKALLLSILIFAFFNVGGKLKATSFSSEYFNSLILNKLGYFSSASNSYFFGGEDDVDIYADNYIGNYGELSKFSQSINYTDPEEYPFLHQPDSADVLSPFIKPGKTPPNLVFIVVEGLGRAFTNDGAYLGNFTPFIDSLSKKSIYWPNFLSEGGRTFAMLPSVMGSLPFGKAGFLDMGKKMPDHLSLYSILKHNGYHTSFYYGGNADFDNMANFLTYNQVDEIKDLNTFPNGYIKMPQSSSGFSWGYQDDQLFKYYLQSQNAALAKQPELSVILTLSTHDPFLMNNEQRYIDMFENRMKTLEITEDKKESYRKYKLQYSSVMYLDESLKHFFDGYKKRADFSNTIFFITGDHRMPEIPTINKIDRYHVPFIIYSPLLKRTARIESISTHFDITPSVLSYLKTNYAIETPSKVAWLGTGLDTVQNFRNIHSYPLIQTKSDLTDFVMGEYHINGDQFFKMNNYMQEDNLEDKSNHAKLTQAFSNFKRKNNLVKEGVNNILPDSLVKKFRSPKK</sequence>
<proteinExistence type="predicted"/>
<dbReference type="CDD" id="cd16015">
    <property type="entry name" value="LTA_synthase"/>
    <property type="match status" value="1"/>
</dbReference>
<feature type="transmembrane region" description="Helical" evidence="6">
    <location>
        <begin position="21"/>
        <end position="39"/>
    </location>
</feature>
<dbReference type="OrthoDB" id="9777768at2"/>
<dbReference type="AlphaFoldDB" id="A0A4R5MKG5"/>
<keyword evidence="5 6" id="KW-0472">Membrane</keyword>
<evidence type="ECO:0000313" key="9">
    <source>
        <dbReference type="Proteomes" id="UP000295668"/>
    </source>
</evidence>
<dbReference type="EMBL" id="SJCY01000006">
    <property type="protein sequence ID" value="TDG36131.1"/>
    <property type="molecule type" value="Genomic_DNA"/>
</dbReference>
<dbReference type="Gene3D" id="3.40.720.10">
    <property type="entry name" value="Alkaline Phosphatase, subunit A"/>
    <property type="match status" value="1"/>
</dbReference>
<evidence type="ECO:0000256" key="5">
    <source>
        <dbReference type="ARBA" id="ARBA00023136"/>
    </source>
</evidence>
<evidence type="ECO:0000256" key="3">
    <source>
        <dbReference type="ARBA" id="ARBA00022692"/>
    </source>
</evidence>
<dbReference type="InterPro" id="IPR050448">
    <property type="entry name" value="OpgB/LTA_synthase_biosynth"/>
</dbReference>
<name>A0A4R5MKG5_9SPHI</name>
<evidence type="ECO:0000313" key="8">
    <source>
        <dbReference type="EMBL" id="TDG36131.1"/>
    </source>
</evidence>
<keyword evidence="3 6" id="KW-0812">Transmembrane</keyword>
<evidence type="ECO:0000256" key="1">
    <source>
        <dbReference type="ARBA" id="ARBA00004651"/>
    </source>
</evidence>
<accession>A0A4R5MKG5</accession>
<organism evidence="8 9">
    <name type="scientific">Pedobacter changchengzhani</name>
    <dbReference type="NCBI Taxonomy" id="2529274"/>
    <lineage>
        <taxon>Bacteria</taxon>
        <taxon>Pseudomonadati</taxon>
        <taxon>Bacteroidota</taxon>
        <taxon>Sphingobacteriia</taxon>
        <taxon>Sphingobacteriales</taxon>
        <taxon>Sphingobacteriaceae</taxon>
        <taxon>Pedobacter</taxon>
    </lineage>
</organism>
<dbReference type="Pfam" id="PF00884">
    <property type="entry name" value="Sulfatase"/>
    <property type="match status" value="1"/>
</dbReference>
<feature type="transmembrane region" description="Helical" evidence="6">
    <location>
        <begin position="92"/>
        <end position="119"/>
    </location>
</feature>
<feature type="transmembrane region" description="Helical" evidence="6">
    <location>
        <begin position="139"/>
        <end position="160"/>
    </location>
</feature>
<dbReference type="InterPro" id="IPR000917">
    <property type="entry name" value="Sulfatase_N"/>
</dbReference>
<feature type="domain" description="Sulfatase N-terminal" evidence="7">
    <location>
        <begin position="281"/>
        <end position="573"/>
    </location>
</feature>
<protein>
    <submittedName>
        <fullName evidence="8">LTA synthase family protein</fullName>
    </submittedName>
</protein>
<evidence type="ECO:0000259" key="7">
    <source>
        <dbReference type="Pfam" id="PF00884"/>
    </source>
</evidence>
<feature type="transmembrane region" description="Helical" evidence="6">
    <location>
        <begin position="59"/>
        <end position="85"/>
    </location>
</feature>
<gene>
    <name evidence="8" type="ORF">EZJ43_10655</name>
</gene>
<evidence type="ECO:0000256" key="2">
    <source>
        <dbReference type="ARBA" id="ARBA00022475"/>
    </source>
</evidence>
<comment type="caution">
    <text evidence="8">The sequence shown here is derived from an EMBL/GenBank/DDBJ whole genome shotgun (WGS) entry which is preliminary data.</text>
</comment>
<evidence type="ECO:0000256" key="6">
    <source>
        <dbReference type="SAM" id="Phobius"/>
    </source>
</evidence>
<comment type="subcellular location">
    <subcellularLocation>
        <location evidence="1">Cell membrane</location>
        <topology evidence="1">Multi-pass membrane protein</topology>
    </subcellularLocation>
</comment>
<dbReference type="InterPro" id="IPR017850">
    <property type="entry name" value="Alkaline_phosphatase_core_sf"/>
</dbReference>
<keyword evidence="2" id="KW-1003">Cell membrane</keyword>
<dbReference type="SUPFAM" id="SSF53649">
    <property type="entry name" value="Alkaline phosphatase-like"/>
    <property type="match status" value="1"/>
</dbReference>